<comment type="similarity">
    <text evidence="2">Belongs to the GSP M family.</text>
</comment>
<dbReference type="Proteomes" id="UP000558192">
    <property type="component" value="Unassembled WGS sequence"/>
</dbReference>
<accession>A0A7X6BHX9</accession>
<dbReference type="InterPro" id="IPR023229">
    <property type="entry name" value="T2SS_M_periplasmic_sf"/>
</dbReference>
<evidence type="ECO:0000256" key="3">
    <source>
        <dbReference type="ARBA" id="ARBA00022448"/>
    </source>
</evidence>
<proteinExistence type="inferred from homology"/>
<keyword evidence="9 10" id="KW-0472">Membrane</keyword>
<evidence type="ECO:0000256" key="1">
    <source>
        <dbReference type="ARBA" id="ARBA00004377"/>
    </source>
</evidence>
<evidence type="ECO:0000256" key="6">
    <source>
        <dbReference type="ARBA" id="ARBA00022692"/>
    </source>
</evidence>
<comment type="subcellular location">
    <subcellularLocation>
        <location evidence="1">Cell inner membrane</location>
        <topology evidence="1">Single-pass membrane protein</topology>
    </subcellularLocation>
</comment>
<evidence type="ECO:0000256" key="8">
    <source>
        <dbReference type="ARBA" id="ARBA00022989"/>
    </source>
</evidence>
<dbReference type="InterPro" id="IPR007690">
    <property type="entry name" value="T2SS_GspM"/>
</dbReference>
<keyword evidence="5" id="KW-0997">Cell inner membrane</keyword>
<gene>
    <name evidence="11" type="ORF">GGQ97_002385</name>
</gene>
<evidence type="ECO:0000256" key="7">
    <source>
        <dbReference type="ARBA" id="ARBA00022927"/>
    </source>
</evidence>
<dbReference type="GO" id="GO:0005886">
    <property type="term" value="C:plasma membrane"/>
    <property type="evidence" value="ECO:0007669"/>
    <property type="project" value="UniProtKB-SubCell"/>
</dbReference>
<sequence length="164" mass="17487">MNPLVPVSGWYMARTVRERWLVGVMLAIAIPLLCFLLIYRPLTAAIERAEERHSAAVRNHGLVLARLAQLDQVQRPAVALPAGSAPLSLRITEAAALAGVSLSANEPRGTSSALITLAPSAPTAALRWLRQLEQQGIVVRELTITPQQGGQVVVTSTLSQAGSQ</sequence>
<keyword evidence="6 10" id="KW-0812">Transmembrane</keyword>
<evidence type="ECO:0000256" key="9">
    <source>
        <dbReference type="ARBA" id="ARBA00023136"/>
    </source>
</evidence>
<keyword evidence="3" id="KW-0813">Transport</keyword>
<evidence type="ECO:0000313" key="12">
    <source>
        <dbReference type="Proteomes" id="UP000558192"/>
    </source>
</evidence>
<evidence type="ECO:0000256" key="4">
    <source>
        <dbReference type="ARBA" id="ARBA00022475"/>
    </source>
</evidence>
<dbReference type="SUPFAM" id="SSF103054">
    <property type="entry name" value="General secretion pathway protein M, EpsM"/>
    <property type="match status" value="1"/>
</dbReference>
<keyword evidence="8 10" id="KW-1133">Transmembrane helix</keyword>
<dbReference type="EMBL" id="JAATJC010000001">
    <property type="protein sequence ID" value="NJC06592.1"/>
    <property type="molecule type" value="Genomic_DNA"/>
</dbReference>
<dbReference type="GO" id="GO:0015628">
    <property type="term" value="P:protein secretion by the type II secretion system"/>
    <property type="evidence" value="ECO:0007669"/>
    <property type="project" value="InterPro"/>
</dbReference>
<feature type="transmembrane region" description="Helical" evidence="10">
    <location>
        <begin position="20"/>
        <end position="39"/>
    </location>
</feature>
<dbReference type="Pfam" id="PF04612">
    <property type="entry name" value="T2SSM"/>
    <property type="match status" value="1"/>
</dbReference>
<dbReference type="AlphaFoldDB" id="A0A7X6BHX9"/>
<evidence type="ECO:0000256" key="2">
    <source>
        <dbReference type="ARBA" id="ARBA00010637"/>
    </source>
</evidence>
<name>A0A7X6BHX9_9SPHN</name>
<evidence type="ECO:0000256" key="5">
    <source>
        <dbReference type="ARBA" id="ARBA00022519"/>
    </source>
</evidence>
<evidence type="ECO:0000256" key="10">
    <source>
        <dbReference type="SAM" id="Phobius"/>
    </source>
</evidence>
<protein>
    <submittedName>
        <fullName evidence="11">General secretion pathway protein M</fullName>
    </submittedName>
</protein>
<dbReference type="Gene3D" id="3.30.1360.100">
    <property type="entry name" value="General secretion pathway protein M, EpsM"/>
    <property type="match status" value="1"/>
</dbReference>
<organism evidence="11 12">
    <name type="scientific">Sphingomonas kaistensis</name>
    <dbReference type="NCBI Taxonomy" id="298708"/>
    <lineage>
        <taxon>Bacteria</taxon>
        <taxon>Pseudomonadati</taxon>
        <taxon>Pseudomonadota</taxon>
        <taxon>Alphaproteobacteria</taxon>
        <taxon>Sphingomonadales</taxon>
        <taxon>Sphingomonadaceae</taxon>
        <taxon>Sphingomonas</taxon>
    </lineage>
</organism>
<keyword evidence="4" id="KW-1003">Cell membrane</keyword>
<dbReference type="GO" id="GO:0015627">
    <property type="term" value="C:type II protein secretion system complex"/>
    <property type="evidence" value="ECO:0007669"/>
    <property type="project" value="InterPro"/>
</dbReference>
<reference evidence="11 12" key="1">
    <citation type="submission" date="2020-03" db="EMBL/GenBank/DDBJ databases">
        <title>Genomic Encyclopedia of Type Strains, Phase IV (KMG-IV): sequencing the most valuable type-strain genomes for metagenomic binning, comparative biology and taxonomic classification.</title>
        <authorList>
            <person name="Goeker M."/>
        </authorList>
    </citation>
    <scope>NUCLEOTIDE SEQUENCE [LARGE SCALE GENOMIC DNA]</scope>
    <source>
        <strain evidence="11 12">DSM 16846</strain>
    </source>
</reference>
<evidence type="ECO:0000313" key="11">
    <source>
        <dbReference type="EMBL" id="NJC06592.1"/>
    </source>
</evidence>
<dbReference type="RefSeq" id="WP_168069892.1">
    <property type="nucleotide sequence ID" value="NZ_JAATJC010000001.1"/>
</dbReference>
<keyword evidence="12" id="KW-1185">Reference proteome</keyword>
<keyword evidence="7" id="KW-0653">Protein transport</keyword>
<comment type="caution">
    <text evidence="11">The sequence shown here is derived from an EMBL/GenBank/DDBJ whole genome shotgun (WGS) entry which is preliminary data.</text>
</comment>